<comment type="caution">
    <text evidence="1">The sequence shown here is derived from an EMBL/GenBank/DDBJ whole genome shotgun (WGS) entry which is preliminary data.</text>
</comment>
<accession>A0ACC0TRD5</accession>
<reference evidence="1" key="1">
    <citation type="submission" date="2021-03" db="EMBL/GenBank/DDBJ databases">
        <title>Evolutionary priming and transition to the ectomycorrhizal habit in an iconic lineage of mushroom-forming fungi: is preadaptation a requirement?</title>
        <authorList>
            <consortium name="DOE Joint Genome Institute"/>
            <person name="Looney B.P."/>
            <person name="Miyauchi S."/>
            <person name="Morin E."/>
            <person name="Drula E."/>
            <person name="Courty P.E."/>
            <person name="Chicoki N."/>
            <person name="Fauchery L."/>
            <person name="Kohler A."/>
            <person name="Kuo A."/>
            <person name="LaButti K."/>
            <person name="Pangilinan J."/>
            <person name="Lipzen A."/>
            <person name="Riley R."/>
            <person name="Andreopoulos W."/>
            <person name="He G."/>
            <person name="Johnson J."/>
            <person name="Barry K.W."/>
            <person name="Grigoriev I.V."/>
            <person name="Nagy L."/>
            <person name="Hibbett D."/>
            <person name="Henrissat B."/>
            <person name="Matheny P.B."/>
            <person name="Labbe J."/>
            <person name="Martin A.F."/>
        </authorList>
    </citation>
    <scope>NUCLEOTIDE SEQUENCE</scope>
    <source>
        <strain evidence="1">BPL698</strain>
    </source>
</reference>
<sequence length="193" mass="21513">MASVGESDNPLTKDGREDQCLRFRPLASEAAVYPKHINCALLLPLQSLTYLTTTFCSDEPHNLRDRNDVQYRVSSRRSSLVRSFHRLGLIHLPKARRSRREVTTNQLHDDGDTLSAPLHHLSLGLVHTGRRPVSEILDIWPGLPLSGSITWLIIILMVNIAAAFDSDHRDRIHLWAVAMPKAIPSTAAVVGSC</sequence>
<evidence type="ECO:0000313" key="2">
    <source>
        <dbReference type="Proteomes" id="UP001207468"/>
    </source>
</evidence>
<name>A0ACC0TRD5_9AGAM</name>
<evidence type="ECO:0000313" key="1">
    <source>
        <dbReference type="EMBL" id="KAI9436121.1"/>
    </source>
</evidence>
<dbReference type="EMBL" id="JAGFNK010001006">
    <property type="protein sequence ID" value="KAI9436121.1"/>
    <property type="molecule type" value="Genomic_DNA"/>
</dbReference>
<protein>
    <submittedName>
        <fullName evidence="1">Uncharacterized protein</fullName>
    </submittedName>
</protein>
<organism evidence="1 2">
    <name type="scientific">Russula earlei</name>
    <dbReference type="NCBI Taxonomy" id="71964"/>
    <lineage>
        <taxon>Eukaryota</taxon>
        <taxon>Fungi</taxon>
        <taxon>Dikarya</taxon>
        <taxon>Basidiomycota</taxon>
        <taxon>Agaricomycotina</taxon>
        <taxon>Agaricomycetes</taxon>
        <taxon>Russulales</taxon>
        <taxon>Russulaceae</taxon>
        <taxon>Russula</taxon>
    </lineage>
</organism>
<gene>
    <name evidence="1" type="ORF">F5148DRAFT_25613</name>
</gene>
<dbReference type="Proteomes" id="UP001207468">
    <property type="component" value="Unassembled WGS sequence"/>
</dbReference>
<keyword evidence="2" id="KW-1185">Reference proteome</keyword>
<proteinExistence type="predicted"/>